<protein>
    <submittedName>
        <fullName evidence="2">Uncharacterized protein</fullName>
    </submittedName>
</protein>
<proteinExistence type="predicted"/>
<sequence length="172" mass="18883">MHSLLLSTLLLLLASTPALAGPCEKMKLDLDKGTLNGISVKATLATVRKAFPCPAKESKYENTVSLYFEAAGFFFTPGQSITVSSMLEPGFNGSLSKDLLGASADQVEEALGASQYQAREVADESLGYYFYYAFYTRPWGTLILKYDYYTPSHVEEITLSTESLASLKKKYP</sequence>
<organism evidence="2 3">
    <name type="scientific">bacterium (Candidatus Blackallbacteria) CG17_big_fil_post_rev_8_21_14_2_50_48_46</name>
    <dbReference type="NCBI Taxonomy" id="2014261"/>
    <lineage>
        <taxon>Bacteria</taxon>
        <taxon>Candidatus Blackallbacteria</taxon>
    </lineage>
</organism>
<dbReference type="Proteomes" id="UP000231019">
    <property type="component" value="Unassembled WGS sequence"/>
</dbReference>
<evidence type="ECO:0000313" key="3">
    <source>
        <dbReference type="Proteomes" id="UP000231019"/>
    </source>
</evidence>
<accession>A0A2M7G268</accession>
<reference evidence="2 3" key="1">
    <citation type="submission" date="2017-09" db="EMBL/GenBank/DDBJ databases">
        <title>Depth-based differentiation of microbial function through sediment-hosted aquifers and enrichment of novel symbionts in the deep terrestrial subsurface.</title>
        <authorList>
            <person name="Probst A.J."/>
            <person name="Ladd B."/>
            <person name="Jarett J.K."/>
            <person name="Geller-Mcgrath D.E."/>
            <person name="Sieber C.M."/>
            <person name="Emerson J.B."/>
            <person name="Anantharaman K."/>
            <person name="Thomas B.C."/>
            <person name="Malmstrom R."/>
            <person name="Stieglmeier M."/>
            <person name="Klingl A."/>
            <person name="Woyke T."/>
            <person name="Ryan C.M."/>
            <person name="Banfield J.F."/>
        </authorList>
    </citation>
    <scope>NUCLEOTIDE SEQUENCE [LARGE SCALE GENOMIC DNA]</scope>
    <source>
        <strain evidence="2">CG17_big_fil_post_rev_8_21_14_2_50_48_46</strain>
    </source>
</reference>
<feature type="signal peptide" evidence="1">
    <location>
        <begin position="1"/>
        <end position="20"/>
    </location>
</feature>
<dbReference type="AlphaFoldDB" id="A0A2M7G268"/>
<gene>
    <name evidence="2" type="ORF">COW36_15525</name>
</gene>
<keyword evidence="1" id="KW-0732">Signal</keyword>
<feature type="chain" id="PRO_5014753540" evidence="1">
    <location>
        <begin position="21"/>
        <end position="172"/>
    </location>
</feature>
<evidence type="ECO:0000313" key="2">
    <source>
        <dbReference type="EMBL" id="PIW15878.1"/>
    </source>
</evidence>
<name>A0A2M7G268_9BACT</name>
<dbReference type="EMBL" id="PFFQ01000042">
    <property type="protein sequence ID" value="PIW15878.1"/>
    <property type="molecule type" value="Genomic_DNA"/>
</dbReference>
<comment type="caution">
    <text evidence="2">The sequence shown here is derived from an EMBL/GenBank/DDBJ whole genome shotgun (WGS) entry which is preliminary data.</text>
</comment>
<evidence type="ECO:0000256" key="1">
    <source>
        <dbReference type="SAM" id="SignalP"/>
    </source>
</evidence>